<dbReference type="GO" id="GO:0008745">
    <property type="term" value="F:N-acetylmuramoyl-L-alanine amidase activity"/>
    <property type="evidence" value="ECO:0007669"/>
    <property type="project" value="InterPro"/>
</dbReference>
<keyword evidence="3" id="KW-0391">Immunity</keyword>
<evidence type="ECO:0000313" key="8">
    <source>
        <dbReference type="Proteomes" id="UP000410492"/>
    </source>
</evidence>
<gene>
    <name evidence="7" type="ORF">CALMAC_LOCUS14223</name>
</gene>
<dbReference type="EMBL" id="CAACVG010010059">
    <property type="protein sequence ID" value="VEN54863.1"/>
    <property type="molecule type" value="Genomic_DNA"/>
</dbReference>
<feature type="domain" description="Peptidoglycan recognition protein family" evidence="6">
    <location>
        <begin position="168"/>
        <end position="314"/>
    </location>
</feature>
<organism evidence="7 8">
    <name type="scientific">Callosobruchus maculatus</name>
    <name type="common">Southern cowpea weevil</name>
    <name type="synonym">Pulse bruchid</name>
    <dbReference type="NCBI Taxonomy" id="64391"/>
    <lineage>
        <taxon>Eukaryota</taxon>
        <taxon>Metazoa</taxon>
        <taxon>Ecdysozoa</taxon>
        <taxon>Arthropoda</taxon>
        <taxon>Hexapoda</taxon>
        <taxon>Insecta</taxon>
        <taxon>Pterygota</taxon>
        <taxon>Neoptera</taxon>
        <taxon>Endopterygota</taxon>
        <taxon>Coleoptera</taxon>
        <taxon>Polyphaga</taxon>
        <taxon>Cucujiformia</taxon>
        <taxon>Chrysomeloidea</taxon>
        <taxon>Chrysomelidae</taxon>
        <taxon>Bruchinae</taxon>
        <taxon>Bruchini</taxon>
        <taxon>Callosobruchus</taxon>
    </lineage>
</organism>
<keyword evidence="2" id="KW-0399">Innate immunity</keyword>
<dbReference type="CDD" id="cd06583">
    <property type="entry name" value="PGRP"/>
    <property type="match status" value="1"/>
</dbReference>
<name>A0A653D4H8_CALMS</name>
<evidence type="ECO:0008006" key="9">
    <source>
        <dbReference type="Google" id="ProtNLM"/>
    </source>
</evidence>
<evidence type="ECO:0000256" key="3">
    <source>
        <dbReference type="ARBA" id="ARBA00022859"/>
    </source>
</evidence>
<keyword evidence="8" id="KW-1185">Reference proteome</keyword>
<dbReference type="AlphaFoldDB" id="A0A653D4H8"/>
<dbReference type="SUPFAM" id="SSF55846">
    <property type="entry name" value="N-acetylmuramoyl-L-alanine amidase-like"/>
    <property type="match status" value="1"/>
</dbReference>
<dbReference type="SMART" id="SM00644">
    <property type="entry name" value="Ami_2"/>
    <property type="match status" value="1"/>
</dbReference>
<evidence type="ECO:0000256" key="1">
    <source>
        <dbReference type="ARBA" id="ARBA00007553"/>
    </source>
</evidence>
<dbReference type="PANTHER" id="PTHR11022">
    <property type="entry name" value="PEPTIDOGLYCAN RECOGNITION PROTEIN"/>
    <property type="match status" value="1"/>
</dbReference>
<dbReference type="PANTHER" id="PTHR11022:SF74">
    <property type="entry name" value="PEPTIDOGLYCAN-RECOGNITION PROTEIN SA"/>
    <property type="match status" value="1"/>
</dbReference>
<accession>A0A653D4H8</accession>
<evidence type="ECO:0000259" key="5">
    <source>
        <dbReference type="SMART" id="SM00644"/>
    </source>
</evidence>
<dbReference type="GO" id="GO:0045087">
    <property type="term" value="P:innate immune response"/>
    <property type="evidence" value="ECO:0007669"/>
    <property type="project" value="UniProtKB-KW"/>
</dbReference>
<dbReference type="GO" id="GO:0009253">
    <property type="term" value="P:peptidoglycan catabolic process"/>
    <property type="evidence" value="ECO:0007669"/>
    <property type="project" value="InterPro"/>
</dbReference>
<dbReference type="InterPro" id="IPR036505">
    <property type="entry name" value="Amidase/PGRP_sf"/>
</dbReference>
<sequence>MQRLTSSTEDSVIAPVVRYDSILVQDDSNQVSPVAAYSSDEEHLGGSAPLVVLDNSAVNIENSSDVVIGPVTNFNVNGNVTIFQESKQRNFTDEENQTENETNLTTTPSKPTKFWKVQFSSLPKTTRIFCVSLLAAIVGTVIACVVIFTKKSGTPPDPDYFGDSLGNHPVYYRDTWGLYVSGAKPPHDKIPLKLPPEVVVISHTATSSCKSVDECSKILRQLQAQHMAHPHNWSDIGYNFLIGGDGAIYVGRGWNSTNFHMFSKYSIGICFVGNFNQDVLSPDMIQAAELLMEKGLDMGALEVNYQVVGQNQTTKRQPMSPGSNAVDVIKNWPRYSSVIFFKH</sequence>
<feature type="transmembrane region" description="Helical" evidence="4">
    <location>
        <begin position="128"/>
        <end position="148"/>
    </location>
</feature>
<dbReference type="Gene3D" id="3.40.80.10">
    <property type="entry name" value="Peptidoglycan recognition protein-like"/>
    <property type="match status" value="1"/>
</dbReference>
<dbReference type="InterPro" id="IPR006619">
    <property type="entry name" value="PGRP_domain_met/bac"/>
</dbReference>
<dbReference type="Pfam" id="PF01510">
    <property type="entry name" value="Amidase_2"/>
    <property type="match status" value="1"/>
</dbReference>
<proteinExistence type="inferred from homology"/>
<keyword evidence="4" id="KW-0472">Membrane</keyword>
<evidence type="ECO:0000259" key="6">
    <source>
        <dbReference type="SMART" id="SM00701"/>
    </source>
</evidence>
<dbReference type="InterPro" id="IPR002502">
    <property type="entry name" value="Amidase_domain"/>
</dbReference>
<protein>
    <recommendedName>
        <fullName evidence="9">Peptidoglycan recognition protein family domain-containing protein</fullName>
    </recommendedName>
</protein>
<dbReference type="SMART" id="SM00701">
    <property type="entry name" value="PGRP"/>
    <property type="match status" value="1"/>
</dbReference>
<dbReference type="GO" id="GO:0008270">
    <property type="term" value="F:zinc ion binding"/>
    <property type="evidence" value="ECO:0007669"/>
    <property type="project" value="InterPro"/>
</dbReference>
<keyword evidence="4" id="KW-0812">Transmembrane</keyword>
<evidence type="ECO:0000313" key="7">
    <source>
        <dbReference type="EMBL" id="VEN54863.1"/>
    </source>
</evidence>
<comment type="similarity">
    <text evidence="1">Belongs to the N-acetylmuramoyl-L-alanine amidase 2 family.</text>
</comment>
<evidence type="ECO:0000256" key="4">
    <source>
        <dbReference type="SAM" id="Phobius"/>
    </source>
</evidence>
<dbReference type="OrthoDB" id="10001926at2759"/>
<dbReference type="Proteomes" id="UP000410492">
    <property type="component" value="Unassembled WGS sequence"/>
</dbReference>
<reference evidence="7 8" key="1">
    <citation type="submission" date="2019-01" db="EMBL/GenBank/DDBJ databases">
        <authorList>
            <person name="Sayadi A."/>
        </authorList>
    </citation>
    <scope>NUCLEOTIDE SEQUENCE [LARGE SCALE GENOMIC DNA]</scope>
</reference>
<dbReference type="InterPro" id="IPR015510">
    <property type="entry name" value="PGRP"/>
</dbReference>
<keyword evidence="4" id="KW-1133">Transmembrane helix</keyword>
<feature type="domain" description="N-acetylmuramoyl-L-alanine amidase" evidence="5">
    <location>
        <begin position="185"/>
        <end position="322"/>
    </location>
</feature>
<evidence type="ECO:0000256" key="2">
    <source>
        <dbReference type="ARBA" id="ARBA00022588"/>
    </source>
</evidence>